<evidence type="ECO:0000313" key="2">
    <source>
        <dbReference type="Proteomes" id="UP001056120"/>
    </source>
</evidence>
<evidence type="ECO:0000313" key="1">
    <source>
        <dbReference type="EMBL" id="KAI3806889.1"/>
    </source>
</evidence>
<keyword evidence="2" id="KW-1185">Reference proteome</keyword>
<comment type="caution">
    <text evidence="1">The sequence shown here is derived from an EMBL/GenBank/DDBJ whole genome shotgun (WGS) entry which is preliminary data.</text>
</comment>
<name>A0ACB9IF57_9ASTR</name>
<organism evidence="1 2">
    <name type="scientific">Smallanthus sonchifolius</name>
    <dbReference type="NCBI Taxonomy" id="185202"/>
    <lineage>
        <taxon>Eukaryota</taxon>
        <taxon>Viridiplantae</taxon>
        <taxon>Streptophyta</taxon>
        <taxon>Embryophyta</taxon>
        <taxon>Tracheophyta</taxon>
        <taxon>Spermatophyta</taxon>
        <taxon>Magnoliopsida</taxon>
        <taxon>eudicotyledons</taxon>
        <taxon>Gunneridae</taxon>
        <taxon>Pentapetalae</taxon>
        <taxon>asterids</taxon>
        <taxon>campanulids</taxon>
        <taxon>Asterales</taxon>
        <taxon>Asteraceae</taxon>
        <taxon>Asteroideae</taxon>
        <taxon>Heliantheae alliance</taxon>
        <taxon>Millerieae</taxon>
        <taxon>Smallanthus</taxon>
    </lineage>
</organism>
<sequence>MMISPKSTYQVGDIVESDDFDWLEELNNLDLQNELNSAEGVELEQVVKCRVASWKESPLAEEEPILEEDDDSEVGSER</sequence>
<dbReference type="Proteomes" id="UP001056120">
    <property type="component" value="Linkage Group LG08"/>
</dbReference>
<dbReference type="EMBL" id="CM042025">
    <property type="protein sequence ID" value="KAI3806889.1"/>
    <property type="molecule type" value="Genomic_DNA"/>
</dbReference>
<protein>
    <submittedName>
        <fullName evidence="1">Uncharacterized protein</fullName>
    </submittedName>
</protein>
<proteinExistence type="predicted"/>
<accession>A0ACB9IF57</accession>
<reference evidence="2" key="1">
    <citation type="journal article" date="2022" name="Mol. Ecol. Resour.">
        <title>The genomes of chicory, endive, great burdock and yacon provide insights into Asteraceae palaeo-polyploidization history and plant inulin production.</title>
        <authorList>
            <person name="Fan W."/>
            <person name="Wang S."/>
            <person name="Wang H."/>
            <person name="Wang A."/>
            <person name="Jiang F."/>
            <person name="Liu H."/>
            <person name="Zhao H."/>
            <person name="Xu D."/>
            <person name="Zhang Y."/>
        </authorList>
    </citation>
    <scope>NUCLEOTIDE SEQUENCE [LARGE SCALE GENOMIC DNA]</scope>
    <source>
        <strain evidence="2">cv. Yunnan</strain>
    </source>
</reference>
<reference evidence="1 2" key="2">
    <citation type="journal article" date="2022" name="Mol. Ecol. Resour.">
        <title>The genomes of chicory, endive, great burdock and yacon provide insights into Asteraceae paleo-polyploidization history and plant inulin production.</title>
        <authorList>
            <person name="Fan W."/>
            <person name="Wang S."/>
            <person name="Wang H."/>
            <person name="Wang A."/>
            <person name="Jiang F."/>
            <person name="Liu H."/>
            <person name="Zhao H."/>
            <person name="Xu D."/>
            <person name="Zhang Y."/>
        </authorList>
    </citation>
    <scope>NUCLEOTIDE SEQUENCE [LARGE SCALE GENOMIC DNA]</scope>
    <source>
        <strain evidence="2">cv. Yunnan</strain>
        <tissue evidence="1">Leaves</tissue>
    </source>
</reference>
<gene>
    <name evidence="1" type="ORF">L1987_22807</name>
</gene>